<reference evidence="2" key="1">
    <citation type="submission" date="2011-11" db="EMBL/GenBank/DDBJ databases">
        <title>The Genome Sequence of Fusarium oxysporum II5.</title>
        <authorList>
            <consortium name="The Broad Institute Genome Sequencing Platform"/>
            <person name="Ma L.-J."/>
            <person name="Gale L.R."/>
            <person name="Schwartz D.C."/>
            <person name="Zhou S."/>
            <person name="Corby-Kistler H."/>
            <person name="Young S.K."/>
            <person name="Zeng Q."/>
            <person name="Gargeya S."/>
            <person name="Fitzgerald M."/>
            <person name="Haas B."/>
            <person name="Abouelleil A."/>
            <person name="Alvarado L."/>
            <person name="Arachchi H.M."/>
            <person name="Berlin A."/>
            <person name="Brown A."/>
            <person name="Chapman S.B."/>
            <person name="Chen Z."/>
            <person name="Dunbar C."/>
            <person name="Freedman E."/>
            <person name="Gearin G."/>
            <person name="Goldberg J."/>
            <person name="Griggs A."/>
            <person name="Gujja S."/>
            <person name="Heiman D."/>
            <person name="Howarth C."/>
            <person name="Larson L."/>
            <person name="Lui A."/>
            <person name="MacDonald P.J.P."/>
            <person name="Montmayeur A."/>
            <person name="Murphy C."/>
            <person name="Neiman D."/>
            <person name="Pearson M."/>
            <person name="Priest M."/>
            <person name="Roberts A."/>
            <person name="Saif S."/>
            <person name="Shea T."/>
            <person name="Shenoy N."/>
            <person name="Sisk P."/>
            <person name="Stolte C."/>
            <person name="Sykes S."/>
            <person name="Wortman J."/>
            <person name="Nusbaum C."/>
            <person name="Birren B."/>
        </authorList>
    </citation>
    <scope>NUCLEOTIDE SEQUENCE [LARGE SCALE GENOMIC DNA]</scope>
    <source>
        <strain evidence="2">54006</strain>
    </source>
</reference>
<protein>
    <recommendedName>
        <fullName evidence="1">SCP domain-containing protein</fullName>
    </recommendedName>
</protein>
<reference evidence="2" key="2">
    <citation type="submission" date="2014-03" db="EMBL/GenBank/DDBJ databases">
        <title>The Genome Annotation of Fusarium oxysporum II5.</title>
        <authorList>
            <consortium name="The Broad Institute Genomics Platform"/>
            <person name="Ma L.-J."/>
            <person name="Corby-Kistler H."/>
            <person name="Broz K."/>
            <person name="Gale L.R."/>
            <person name="Jonkers W."/>
            <person name="O'Donnell K."/>
            <person name="Ploetz R."/>
            <person name="Steinberg C."/>
            <person name="Schwartz D.C."/>
            <person name="VanEtten H."/>
            <person name="Zhou S."/>
            <person name="Young S.K."/>
            <person name="Zeng Q."/>
            <person name="Gargeya S."/>
            <person name="Fitzgerald M."/>
            <person name="Abouelleil A."/>
            <person name="Alvarado L."/>
            <person name="Chapman S.B."/>
            <person name="Gainer-Dewar J."/>
            <person name="Goldberg J."/>
            <person name="Griggs A."/>
            <person name="Gujja S."/>
            <person name="Hansen M."/>
            <person name="Howarth C."/>
            <person name="Imamovic A."/>
            <person name="Ireland A."/>
            <person name="Larimer J."/>
            <person name="McCowan C."/>
            <person name="Murphy C."/>
            <person name="Pearson M."/>
            <person name="Poon T.W."/>
            <person name="Priest M."/>
            <person name="Roberts A."/>
            <person name="Saif S."/>
            <person name="Shea T."/>
            <person name="Sykes S."/>
            <person name="Wortman J."/>
            <person name="Nusbaum C."/>
            <person name="Birren B."/>
        </authorList>
    </citation>
    <scope>NUCLEOTIDE SEQUENCE</scope>
    <source>
        <strain evidence="2">54006</strain>
    </source>
</reference>
<dbReference type="RefSeq" id="XP_031051878.1">
    <property type="nucleotide sequence ID" value="XM_031218408.1"/>
</dbReference>
<organism evidence="2">
    <name type="scientific">Fusarium odoratissimum (strain NRRL 54006)</name>
    <dbReference type="NCBI Taxonomy" id="1089451"/>
    <lineage>
        <taxon>Eukaryota</taxon>
        <taxon>Fungi</taxon>
        <taxon>Dikarya</taxon>
        <taxon>Ascomycota</taxon>
        <taxon>Pezizomycotina</taxon>
        <taxon>Sordariomycetes</taxon>
        <taxon>Hypocreomycetidae</taxon>
        <taxon>Hypocreales</taxon>
        <taxon>Nectriaceae</taxon>
        <taxon>Fusarium</taxon>
        <taxon>Fusarium oxysporum species complex</taxon>
        <taxon>Fusarium oxysporum f. sp. cubense (strain race 4)</taxon>
    </lineage>
</organism>
<accession>X0ILP4</accession>
<dbReference type="HOGENOM" id="CLU_2704886_0_0_1"/>
<dbReference type="InterPro" id="IPR035940">
    <property type="entry name" value="CAP_sf"/>
</dbReference>
<dbReference type="SUPFAM" id="SSF55797">
    <property type="entry name" value="PR-1-like"/>
    <property type="match status" value="1"/>
</dbReference>
<dbReference type="GeneID" id="42042103"/>
<gene>
    <name evidence="2" type="ORF">FOIG_16928</name>
</gene>
<name>X0ILP4_FUSO5</name>
<dbReference type="Gene3D" id="3.40.33.10">
    <property type="entry name" value="CAP"/>
    <property type="match status" value="1"/>
</dbReference>
<feature type="domain" description="SCP" evidence="1">
    <location>
        <begin position="4"/>
        <end position="32"/>
    </location>
</feature>
<dbReference type="Proteomes" id="UP000030685">
    <property type="component" value="Unassembled WGS sequence"/>
</dbReference>
<proteinExistence type="predicted"/>
<sequence length="73" mass="8585">MSFGHYTQCVWKYTTKVGMGVSKDSSGTSWVVARYQKPGNMQYRRKALLKCQHEYRRMLRFGHGHNSSRESRP</sequence>
<dbReference type="EMBL" id="KK036371">
    <property type="protein sequence ID" value="EXL89788.1"/>
    <property type="molecule type" value="Genomic_DNA"/>
</dbReference>
<evidence type="ECO:0000259" key="1">
    <source>
        <dbReference type="Pfam" id="PF00188"/>
    </source>
</evidence>
<dbReference type="AlphaFoldDB" id="X0ILP4"/>
<dbReference type="Pfam" id="PF00188">
    <property type="entry name" value="CAP"/>
    <property type="match status" value="1"/>
</dbReference>
<dbReference type="InterPro" id="IPR014044">
    <property type="entry name" value="CAP_dom"/>
</dbReference>
<evidence type="ECO:0000313" key="2">
    <source>
        <dbReference type="EMBL" id="EXL89788.1"/>
    </source>
</evidence>
<dbReference type="VEuPathDB" id="FungiDB:FOIG_16928"/>